<dbReference type="SMART" id="SM00944">
    <property type="entry name" value="Pro-kuma_activ"/>
    <property type="match status" value="1"/>
</dbReference>
<comment type="catalytic activity">
    <reaction evidence="1">
        <text>Release of an N-terminal tripeptide from a polypeptide.</text>
        <dbReference type="EC" id="3.4.14.10"/>
    </reaction>
</comment>
<dbReference type="STRING" id="1745343.A0A2J6QEG5"/>
<feature type="domain" description="Peptidase S53" evidence="17">
    <location>
        <begin position="213"/>
        <end position="610"/>
    </location>
</feature>
<comment type="function">
    <text evidence="2">Secreted tripeptidyl-peptidase which degrades proteins at acidic pHs and is involved in virulence.</text>
</comment>
<dbReference type="GO" id="GO:0005576">
    <property type="term" value="C:extracellular region"/>
    <property type="evidence" value="ECO:0007669"/>
    <property type="project" value="UniProtKB-SubCell"/>
</dbReference>
<evidence type="ECO:0000256" key="15">
    <source>
        <dbReference type="PROSITE-ProRule" id="PRU01032"/>
    </source>
</evidence>
<feature type="binding site" evidence="15">
    <location>
        <position position="553"/>
    </location>
    <ligand>
        <name>Ca(2+)</name>
        <dbReference type="ChEBI" id="CHEBI:29108"/>
    </ligand>
</feature>
<dbReference type="GO" id="GO:0046872">
    <property type="term" value="F:metal ion binding"/>
    <property type="evidence" value="ECO:0007669"/>
    <property type="project" value="UniProtKB-UniRule"/>
</dbReference>
<dbReference type="PROSITE" id="PS51695">
    <property type="entry name" value="SEDOLISIN"/>
    <property type="match status" value="1"/>
</dbReference>
<gene>
    <name evidence="18" type="ORF">NA56DRAFT_620912</name>
</gene>
<dbReference type="InterPro" id="IPR050819">
    <property type="entry name" value="Tripeptidyl-peptidase_I"/>
</dbReference>
<protein>
    <recommendedName>
        <fullName evidence="4">tripeptidyl-peptidase II</fullName>
        <ecNumber evidence="4">3.4.14.10</ecNumber>
    </recommendedName>
</protein>
<feature type="binding site" evidence="15">
    <location>
        <position position="552"/>
    </location>
    <ligand>
        <name>Ca(2+)</name>
        <dbReference type="ChEBI" id="CHEBI:29108"/>
    </ligand>
</feature>
<feature type="active site" description="Charge relay system" evidence="15">
    <location>
        <position position="288"/>
    </location>
</feature>
<dbReference type="SUPFAM" id="SSF52743">
    <property type="entry name" value="Subtilisin-like"/>
    <property type="match status" value="1"/>
</dbReference>
<dbReference type="Pfam" id="PF09286">
    <property type="entry name" value="Pro-kuma_activ"/>
    <property type="match status" value="1"/>
</dbReference>
<feature type="chain" id="PRO_5014359901" description="tripeptidyl-peptidase II" evidence="16">
    <location>
        <begin position="21"/>
        <end position="610"/>
    </location>
</feature>
<accession>A0A2J6QEG5</accession>
<evidence type="ECO:0000256" key="6">
    <source>
        <dbReference type="ARBA" id="ARBA00022670"/>
    </source>
</evidence>
<keyword evidence="10 15" id="KW-0720">Serine protease</keyword>
<dbReference type="OrthoDB" id="409122at2759"/>
<evidence type="ECO:0000256" key="7">
    <source>
        <dbReference type="ARBA" id="ARBA00022723"/>
    </source>
</evidence>
<dbReference type="InterPro" id="IPR015366">
    <property type="entry name" value="S53_propep"/>
</dbReference>
<evidence type="ECO:0000256" key="16">
    <source>
        <dbReference type="SAM" id="SignalP"/>
    </source>
</evidence>
<organism evidence="18 19">
    <name type="scientific">Hyaloscypha hepaticicola</name>
    <dbReference type="NCBI Taxonomy" id="2082293"/>
    <lineage>
        <taxon>Eukaryota</taxon>
        <taxon>Fungi</taxon>
        <taxon>Dikarya</taxon>
        <taxon>Ascomycota</taxon>
        <taxon>Pezizomycotina</taxon>
        <taxon>Leotiomycetes</taxon>
        <taxon>Helotiales</taxon>
        <taxon>Hyaloscyphaceae</taxon>
        <taxon>Hyaloscypha</taxon>
    </lineage>
</organism>
<evidence type="ECO:0000313" key="19">
    <source>
        <dbReference type="Proteomes" id="UP000235672"/>
    </source>
</evidence>
<proteinExistence type="predicted"/>
<dbReference type="EMBL" id="KZ613472">
    <property type="protein sequence ID" value="PMD24618.1"/>
    <property type="molecule type" value="Genomic_DNA"/>
</dbReference>
<dbReference type="InterPro" id="IPR030400">
    <property type="entry name" value="Sedolisin_dom"/>
</dbReference>
<keyword evidence="19" id="KW-1185">Reference proteome</keyword>
<feature type="signal peptide" evidence="16">
    <location>
        <begin position="1"/>
        <end position="20"/>
    </location>
</feature>
<reference evidence="18 19" key="1">
    <citation type="submission" date="2016-05" db="EMBL/GenBank/DDBJ databases">
        <title>A degradative enzymes factory behind the ericoid mycorrhizal symbiosis.</title>
        <authorList>
            <consortium name="DOE Joint Genome Institute"/>
            <person name="Martino E."/>
            <person name="Morin E."/>
            <person name="Grelet G."/>
            <person name="Kuo A."/>
            <person name="Kohler A."/>
            <person name="Daghino S."/>
            <person name="Barry K."/>
            <person name="Choi C."/>
            <person name="Cichocki N."/>
            <person name="Clum A."/>
            <person name="Copeland A."/>
            <person name="Hainaut M."/>
            <person name="Haridas S."/>
            <person name="Labutti K."/>
            <person name="Lindquist E."/>
            <person name="Lipzen A."/>
            <person name="Khouja H.-R."/>
            <person name="Murat C."/>
            <person name="Ohm R."/>
            <person name="Olson A."/>
            <person name="Spatafora J."/>
            <person name="Veneault-Fourrey C."/>
            <person name="Henrissat B."/>
            <person name="Grigoriev I."/>
            <person name="Martin F."/>
            <person name="Perotto S."/>
        </authorList>
    </citation>
    <scope>NUCLEOTIDE SEQUENCE [LARGE SCALE GENOMIC DNA]</scope>
    <source>
        <strain evidence="18 19">UAMH 7357</strain>
    </source>
</reference>
<dbReference type="Pfam" id="PF00082">
    <property type="entry name" value="Peptidase_S8"/>
    <property type="match status" value="1"/>
</dbReference>
<sequence>MFSKAALLAAVLSQALPAFAAVQETLRALPVGWTEAAAPHPDTSLNLAIGLTQQNIDQLESKLLAVSTPGNPQYGQHLDADAVNELFAPSADTITAVETWLKAAGVTQITTDGHFINFATTVGTANSLLNTTFLTYKNSGVSKIRATQYSIPDSLVQHIDLVTPVTYFGKTVTQVPTFIKTKKQVEANKRKRNGGTSSSENATATVDASCQVSITPKCLKELYNVGSYVPDVKSGSRVGFGSFLNQSALYPDLFQYENVYNISAQNFSVILINGGTNDQDPATAQIGEADLDVENIVGISHPLPVTEFITGGSPPFIPNVDAPTAADNQNEPYLPYYQYLLSQPNCALPQVISNSYGDDEQTVPYAYAVRVCNMIGMLGLRGITVLESAGDTGVGAACRANDGTNTTQFTPQFPGTCPYILSVGGTQAVSPEVAWVDGSGGFSNYFRRPWYQQQAINNYLQYHIDPETKDYYNAYTNFYGRGFPDISAHSLTPDYAVVYNGSVQPSGGTSAAAPVVAGILALLNDARFCVGKGPLGFINPWLYSIDYTALNDITGGQSVGCNGVNGQTGAAIPGGGVIPYATWNATVGWDPVTGLGTPNFELLKKLVVGF</sequence>
<evidence type="ECO:0000256" key="9">
    <source>
        <dbReference type="ARBA" id="ARBA00022801"/>
    </source>
</evidence>
<dbReference type="SUPFAM" id="SSF54897">
    <property type="entry name" value="Protease propeptides/inhibitors"/>
    <property type="match status" value="1"/>
</dbReference>
<keyword evidence="7 15" id="KW-0479">Metal-binding</keyword>
<evidence type="ECO:0000313" key="18">
    <source>
        <dbReference type="EMBL" id="PMD24618.1"/>
    </source>
</evidence>
<keyword evidence="12" id="KW-0843">Virulence</keyword>
<dbReference type="InterPro" id="IPR000209">
    <property type="entry name" value="Peptidase_S8/S53_dom"/>
</dbReference>
<dbReference type="Gene3D" id="3.40.50.200">
    <property type="entry name" value="Peptidase S8/S53 domain"/>
    <property type="match status" value="1"/>
</dbReference>
<keyword evidence="5" id="KW-0964">Secreted</keyword>
<evidence type="ECO:0000256" key="2">
    <source>
        <dbReference type="ARBA" id="ARBA00002451"/>
    </source>
</evidence>
<dbReference type="PROSITE" id="PS00138">
    <property type="entry name" value="SUBTILASE_SER"/>
    <property type="match status" value="1"/>
</dbReference>
<keyword evidence="8 16" id="KW-0732">Signal</keyword>
<dbReference type="AlphaFoldDB" id="A0A2J6QEG5"/>
<keyword evidence="11 15" id="KW-0106">Calcium</keyword>
<evidence type="ECO:0000256" key="4">
    <source>
        <dbReference type="ARBA" id="ARBA00012462"/>
    </source>
</evidence>
<name>A0A2J6QEG5_9HELO</name>
<dbReference type="EC" id="3.4.14.10" evidence="4"/>
<comment type="cofactor">
    <cofactor evidence="15">
        <name>Ca(2+)</name>
        <dbReference type="ChEBI" id="CHEBI:29108"/>
    </cofactor>
    <text evidence="15">Binds 1 Ca(2+) ion per subunit.</text>
</comment>
<dbReference type="GO" id="GO:0008240">
    <property type="term" value="F:tripeptidyl-peptidase activity"/>
    <property type="evidence" value="ECO:0007669"/>
    <property type="project" value="UniProtKB-EC"/>
</dbReference>
<feature type="binding site" evidence="15">
    <location>
        <position position="588"/>
    </location>
    <ligand>
        <name>Ca(2+)</name>
        <dbReference type="ChEBI" id="CHEBI:29108"/>
    </ligand>
</feature>
<evidence type="ECO:0000256" key="14">
    <source>
        <dbReference type="ARBA" id="ARBA00023180"/>
    </source>
</evidence>
<keyword evidence="14" id="KW-0325">Glycoprotein</keyword>
<dbReference type="FunFam" id="3.40.50.200:FF:000015">
    <property type="entry name" value="Tripeptidyl peptidase A"/>
    <property type="match status" value="1"/>
</dbReference>
<evidence type="ECO:0000256" key="3">
    <source>
        <dbReference type="ARBA" id="ARBA00004239"/>
    </source>
</evidence>
<feature type="active site" description="Charge relay system" evidence="15">
    <location>
        <position position="510"/>
    </location>
</feature>
<evidence type="ECO:0000256" key="11">
    <source>
        <dbReference type="ARBA" id="ARBA00022837"/>
    </source>
</evidence>
<dbReference type="CDD" id="cd04056">
    <property type="entry name" value="Peptidases_S53"/>
    <property type="match status" value="1"/>
</dbReference>
<keyword evidence="13" id="KW-0865">Zymogen</keyword>
<evidence type="ECO:0000259" key="17">
    <source>
        <dbReference type="PROSITE" id="PS51695"/>
    </source>
</evidence>
<evidence type="ECO:0000256" key="12">
    <source>
        <dbReference type="ARBA" id="ARBA00023026"/>
    </source>
</evidence>
<dbReference type="GO" id="GO:0004252">
    <property type="term" value="F:serine-type endopeptidase activity"/>
    <property type="evidence" value="ECO:0007669"/>
    <property type="project" value="UniProtKB-UniRule"/>
</dbReference>
<evidence type="ECO:0000256" key="8">
    <source>
        <dbReference type="ARBA" id="ARBA00022729"/>
    </source>
</evidence>
<keyword evidence="9 15" id="KW-0378">Hydrolase</keyword>
<dbReference type="GO" id="GO:0006508">
    <property type="term" value="P:proteolysis"/>
    <property type="evidence" value="ECO:0007669"/>
    <property type="project" value="UniProtKB-KW"/>
</dbReference>
<evidence type="ECO:0000256" key="13">
    <source>
        <dbReference type="ARBA" id="ARBA00023145"/>
    </source>
</evidence>
<evidence type="ECO:0000256" key="5">
    <source>
        <dbReference type="ARBA" id="ARBA00022525"/>
    </source>
</evidence>
<evidence type="ECO:0000256" key="1">
    <source>
        <dbReference type="ARBA" id="ARBA00001910"/>
    </source>
</evidence>
<dbReference type="CDD" id="cd11377">
    <property type="entry name" value="Pro-peptidase_S53"/>
    <property type="match status" value="1"/>
</dbReference>
<feature type="binding site" evidence="15">
    <location>
        <position position="590"/>
    </location>
    <ligand>
        <name>Ca(2+)</name>
        <dbReference type="ChEBI" id="CHEBI:29108"/>
    </ligand>
</feature>
<dbReference type="Proteomes" id="UP000235672">
    <property type="component" value="Unassembled WGS sequence"/>
</dbReference>
<evidence type="ECO:0000256" key="10">
    <source>
        <dbReference type="ARBA" id="ARBA00022825"/>
    </source>
</evidence>
<feature type="active site" description="Charge relay system" evidence="15">
    <location>
        <position position="292"/>
    </location>
</feature>
<comment type="subcellular location">
    <subcellularLocation>
        <location evidence="3">Secreted</location>
        <location evidence="3">Extracellular space</location>
    </subcellularLocation>
</comment>
<keyword evidence="6 15" id="KW-0645">Protease</keyword>
<dbReference type="PANTHER" id="PTHR14218:SF34">
    <property type="entry name" value="TRIPEPTIDYL-PEPTIDASE SED4"/>
    <property type="match status" value="1"/>
</dbReference>
<dbReference type="InterPro" id="IPR023828">
    <property type="entry name" value="Peptidase_S8_Ser-AS"/>
</dbReference>
<dbReference type="InterPro" id="IPR036852">
    <property type="entry name" value="Peptidase_S8/S53_dom_sf"/>
</dbReference>
<dbReference type="PANTHER" id="PTHR14218">
    <property type="entry name" value="PROTEASE S8 TRIPEPTIDYL PEPTIDASE I CLN2"/>
    <property type="match status" value="1"/>
</dbReference>